<keyword evidence="3 5" id="KW-0238">DNA-binding</keyword>
<evidence type="ECO:0000256" key="4">
    <source>
        <dbReference type="ARBA" id="ARBA00023172"/>
    </source>
</evidence>
<dbReference type="Pfam" id="PF00589">
    <property type="entry name" value="Phage_integrase"/>
    <property type="match status" value="1"/>
</dbReference>
<feature type="domain" description="Tyr recombinase" evidence="6">
    <location>
        <begin position="167"/>
        <end position="370"/>
    </location>
</feature>
<dbReference type="GO" id="GO:0003677">
    <property type="term" value="F:DNA binding"/>
    <property type="evidence" value="ECO:0007669"/>
    <property type="project" value="UniProtKB-UniRule"/>
</dbReference>
<dbReference type="InterPro" id="IPR010998">
    <property type="entry name" value="Integrase_recombinase_N"/>
</dbReference>
<dbReference type="Pfam" id="PF14657">
    <property type="entry name" value="Arm-DNA-bind_4"/>
    <property type="match status" value="1"/>
</dbReference>
<dbReference type="InterPro" id="IPR011010">
    <property type="entry name" value="DNA_brk_join_enz"/>
</dbReference>
<sequence>MASFRKRNDKWEYRVRYKEMGKYKETSKGGFKTKKEAQLAAAKVEEKIAGGVTVSNSQMTFNEYMHEWLETYKKDSVSPRTYRVYEKNIRLYILPAFGDMKLKDLTRITYQKFINALLKKLSKKTVAIINATMHNSLEIAVNELEILSKNPTNKIQIKDQQVIDKTEDVKCYDVDELNTFLDYVLNEKGNFKYYSLFMFLSRTGLRIGECFALQWEDVDFNKKTLHINKNLLTTQRNQLIQFGPPKNKSSIRSISLDDSTLNLLKTIKIEQAKNILMHGKYYHDYNFIFTNEDASCMLQSSISLFCRLACKTGGFKYITLHGFRHTHAVHLLQSGANIKYVSERLGHSTINMTADVYLHVTKSMEETAINQYDEFLKSRGQIVDKHFYPYH</sequence>
<evidence type="ECO:0000259" key="6">
    <source>
        <dbReference type="PROSITE" id="PS51898"/>
    </source>
</evidence>
<organism evidence="8 9">
    <name type="scientific">Bacillus cereus</name>
    <dbReference type="NCBI Taxonomy" id="1396"/>
    <lineage>
        <taxon>Bacteria</taxon>
        <taxon>Bacillati</taxon>
        <taxon>Bacillota</taxon>
        <taxon>Bacilli</taxon>
        <taxon>Bacillales</taxon>
        <taxon>Bacillaceae</taxon>
        <taxon>Bacillus</taxon>
        <taxon>Bacillus cereus group</taxon>
    </lineage>
</organism>
<feature type="domain" description="Core-binding (CB)" evidence="7">
    <location>
        <begin position="59"/>
        <end position="141"/>
    </location>
</feature>
<proteinExistence type="inferred from homology"/>
<evidence type="ECO:0000256" key="1">
    <source>
        <dbReference type="ARBA" id="ARBA00008857"/>
    </source>
</evidence>
<evidence type="ECO:0000256" key="2">
    <source>
        <dbReference type="ARBA" id="ARBA00022908"/>
    </source>
</evidence>
<evidence type="ECO:0000313" key="9">
    <source>
        <dbReference type="Proteomes" id="UP000224203"/>
    </source>
</evidence>
<dbReference type="PROSITE" id="PS51900">
    <property type="entry name" value="CB"/>
    <property type="match status" value="1"/>
</dbReference>
<dbReference type="GO" id="GO:0015074">
    <property type="term" value="P:DNA integration"/>
    <property type="evidence" value="ECO:0007669"/>
    <property type="project" value="UniProtKB-KW"/>
</dbReference>
<dbReference type="Pfam" id="PF14659">
    <property type="entry name" value="Phage_int_SAM_3"/>
    <property type="match status" value="1"/>
</dbReference>
<dbReference type="InterPro" id="IPR044068">
    <property type="entry name" value="CB"/>
</dbReference>
<dbReference type="PROSITE" id="PS51898">
    <property type="entry name" value="TYR_RECOMBINASE"/>
    <property type="match status" value="1"/>
</dbReference>
<dbReference type="InterPro" id="IPR028259">
    <property type="entry name" value="AP2-like_int_N"/>
</dbReference>
<evidence type="ECO:0000256" key="3">
    <source>
        <dbReference type="ARBA" id="ARBA00023125"/>
    </source>
</evidence>
<accession>A0A9X7CMN1</accession>
<comment type="similarity">
    <text evidence="1">Belongs to the 'phage' integrase family.</text>
</comment>
<dbReference type="InterPro" id="IPR002104">
    <property type="entry name" value="Integrase_catalytic"/>
</dbReference>
<dbReference type="RefSeq" id="WP_098782901.1">
    <property type="nucleotide sequence ID" value="NZ_NULI01000086.1"/>
</dbReference>
<dbReference type="GO" id="GO:0006310">
    <property type="term" value="P:DNA recombination"/>
    <property type="evidence" value="ECO:0007669"/>
    <property type="project" value="UniProtKB-KW"/>
</dbReference>
<reference evidence="8 9" key="1">
    <citation type="submission" date="2017-09" db="EMBL/GenBank/DDBJ databases">
        <title>Large-scale bioinformatics analysis of Bacillus genomes uncovers conserved roles of natural products in bacterial physiology.</title>
        <authorList>
            <consortium name="Agbiome Team Llc"/>
            <person name="Bleich R.M."/>
            <person name="Grubbs K.J."/>
            <person name="Santa Maria K.C."/>
            <person name="Allen S.E."/>
            <person name="Farag S."/>
            <person name="Shank E.A."/>
            <person name="Bowers A."/>
        </authorList>
    </citation>
    <scope>NUCLEOTIDE SEQUENCE [LARGE SCALE GENOMIC DNA]</scope>
    <source>
        <strain evidence="8 9">AFS041711</strain>
    </source>
</reference>
<evidence type="ECO:0000259" key="7">
    <source>
        <dbReference type="PROSITE" id="PS51900"/>
    </source>
</evidence>
<dbReference type="Gene3D" id="1.10.150.130">
    <property type="match status" value="1"/>
</dbReference>
<dbReference type="InterPro" id="IPR004107">
    <property type="entry name" value="Integrase_SAM-like_N"/>
</dbReference>
<keyword evidence="2" id="KW-0229">DNA integration</keyword>
<dbReference type="EMBL" id="NULI01000086">
    <property type="protein sequence ID" value="PGS78322.1"/>
    <property type="molecule type" value="Genomic_DNA"/>
</dbReference>
<dbReference type="Gene3D" id="1.10.443.10">
    <property type="entry name" value="Intergrase catalytic core"/>
    <property type="match status" value="1"/>
</dbReference>
<gene>
    <name evidence="8" type="ORF">COC69_15550</name>
</gene>
<dbReference type="PANTHER" id="PTHR30349:SF64">
    <property type="entry name" value="PROPHAGE INTEGRASE INTD-RELATED"/>
    <property type="match status" value="1"/>
</dbReference>
<dbReference type="PANTHER" id="PTHR30349">
    <property type="entry name" value="PHAGE INTEGRASE-RELATED"/>
    <property type="match status" value="1"/>
</dbReference>
<dbReference type="InterPro" id="IPR013762">
    <property type="entry name" value="Integrase-like_cat_sf"/>
</dbReference>
<evidence type="ECO:0000313" key="8">
    <source>
        <dbReference type="EMBL" id="PGS78322.1"/>
    </source>
</evidence>
<keyword evidence="4" id="KW-0233">DNA recombination</keyword>
<dbReference type="AlphaFoldDB" id="A0A9X7CMN1"/>
<comment type="caution">
    <text evidence="8">The sequence shown here is derived from an EMBL/GenBank/DDBJ whole genome shotgun (WGS) entry which is preliminary data.</text>
</comment>
<protein>
    <submittedName>
        <fullName evidence="8">Site-specific integrase</fullName>
    </submittedName>
</protein>
<evidence type="ECO:0000256" key="5">
    <source>
        <dbReference type="PROSITE-ProRule" id="PRU01248"/>
    </source>
</evidence>
<name>A0A9X7CMN1_BACCE</name>
<dbReference type="CDD" id="cd01189">
    <property type="entry name" value="INT_ICEBs1_C_like"/>
    <property type="match status" value="1"/>
</dbReference>
<dbReference type="SUPFAM" id="SSF56349">
    <property type="entry name" value="DNA breaking-rejoining enzymes"/>
    <property type="match status" value="1"/>
</dbReference>
<dbReference type="InterPro" id="IPR050090">
    <property type="entry name" value="Tyrosine_recombinase_XerCD"/>
</dbReference>
<dbReference type="Proteomes" id="UP000224203">
    <property type="component" value="Unassembled WGS sequence"/>
</dbReference>